<comment type="similarity">
    <text evidence="2">Belongs to the NAD(P)-dependent epimerase/dehydratase family. Dihydroflavonol-4-reductase subfamily.</text>
</comment>
<keyword evidence="1" id="KW-0560">Oxidoreductase</keyword>
<evidence type="ECO:0000259" key="3">
    <source>
        <dbReference type="Pfam" id="PF01370"/>
    </source>
</evidence>
<protein>
    <recommendedName>
        <fullName evidence="3">NAD-dependent epimerase/dehydratase domain-containing protein</fullName>
    </recommendedName>
</protein>
<evidence type="ECO:0000313" key="4">
    <source>
        <dbReference type="EMBL" id="CAE0306101.1"/>
    </source>
</evidence>
<organism evidence="4">
    <name type="scientific">Favella ehrenbergii</name>
    <dbReference type="NCBI Taxonomy" id="182087"/>
    <lineage>
        <taxon>Eukaryota</taxon>
        <taxon>Sar</taxon>
        <taxon>Alveolata</taxon>
        <taxon>Ciliophora</taxon>
        <taxon>Intramacronucleata</taxon>
        <taxon>Spirotrichea</taxon>
        <taxon>Choreotrichia</taxon>
        <taxon>Tintinnida</taxon>
        <taxon>Xystonellidae</taxon>
        <taxon>Favella</taxon>
    </lineage>
</organism>
<dbReference type="InterPro" id="IPR036291">
    <property type="entry name" value="NAD(P)-bd_dom_sf"/>
</dbReference>
<accession>A0A7S3MJN7</accession>
<dbReference type="PANTHER" id="PTHR10366">
    <property type="entry name" value="NAD DEPENDENT EPIMERASE/DEHYDRATASE"/>
    <property type="match status" value="1"/>
</dbReference>
<evidence type="ECO:0000256" key="2">
    <source>
        <dbReference type="ARBA" id="ARBA00023445"/>
    </source>
</evidence>
<dbReference type="EMBL" id="HBIE01002865">
    <property type="protein sequence ID" value="CAE0306101.1"/>
    <property type="molecule type" value="Transcribed_RNA"/>
</dbReference>
<dbReference type="SUPFAM" id="SSF51735">
    <property type="entry name" value="NAD(P)-binding Rossmann-fold domains"/>
    <property type="match status" value="1"/>
</dbReference>
<proteinExistence type="inferred from homology"/>
<dbReference type="InterPro" id="IPR001509">
    <property type="entry name" value="Epimerase_deHydtase"/>
</dbReference>
<sequence>MGCSSSAAAGGPRAKPTVTITGISGYLGSHVCKLYLESGKYKVRGTVRNKDDEAKMADLKEAFGEALFAKLELRNADLMNAESLMSAIEGSDYVVHVASPFFFSDDRDSLVGPAVNGTTAVMKACQASKVKRCVVTSSCVSIAFCAVEDRPADNIYNESHWSNPDAEPCQNAYFASKTLAEKAAWDFVEKLPVEEKFELVTICPSFIMGPPLKKNESGSSVGFMKSVLLGQKEALSADTMQSVDVRDAALAHLLALQKKEAAGQRYILNQGEPTWQEYAKPVADKYKPLGWPVSDNEVEASEEFHPKFDNSKAKKLGVKFTAWNKTVVDMADAMVASGAVVKPESS</sequence>
<evidence type="ECO:0000256" key="1">
    <source>
        <dbReference type="ARBA" id="ARBA00023002"/>
    </source>
</evidence>
<feature type="domain" description="NAD-dependent epimerase/dehydratase" evidence="3">
    <location>
        <begin position="18"/>
        <end position="266"/>
    </location>
</feature>
<dbReference type="FunFam" id="3.40.50.720:FF:000085">
    <property type="entry name" value="Dihydroflavonol reductase"/>
    <property type="match status" value="1"/>
</dbReference>
<dbReference type="InterPro" id="IPR050425">
    <property type="entry name" value="NAD(P)_dehydrat-like"/>
</dbReference>
<dbReference type="PANTHER" id="PTHR10366:SF564">
    <property type="entry name" value="STEROL-4-ALPHA-CARBOXYLATE 3-DEHYDROGENASE, DECARBOXYLATING"/>
    <property type="match status" value="1"/>
</dbReference>
<reference evidence="4" key="1">
    <citation type="submission" date="2021-01" db="EMBL/GenBank/DDBJ databases">
        <authorList>
            <person name="Corre E."/>
            <person name="Pelletier E."/>
            <person name="Niang G."/>
            <person name="Scheremetjew M."/>
            <person name="Finn R."/>
            <person name="Kale V."/>
            <person name="Holt S."/>
            <person name="Cochrane G."/>
            <person name="Meng A."/>
            <person name="Brown T."/>
            <person name="Cohen L."/>
        </authorList>
    </citation>
    <scope>NUCLEOTIDE SEQUENCE</scope>
    <source>
        <strain evidence="4">Fehren 1</strain>
    </source>
</reference>
<name>A0A7S3MJN7_9SPIT</name>
<dbReference type="Pfam" id="PF01370">
    <property type="entry name" value="Epimerase"/>
    <property type="match status" value="1"/>
</dbReference>
<dbReference type="Gene3D" id="3.40.50.720">
    <property type="entry name" value="NAD(P)-binding Rossmann-like Domain"/>
    <property type="match status" value="1"/>
</dbReference>
<gene>
    <name evidence="4" type="ORF">FEHR0123_LOCUS1006</name>
</gene>
<dbReference type="GO" id="GO:0016616">
    <property type="term" value="F:oxidoreductase activity, acting on the CH-OH group of donors, NAD or NADP as acceptor"/>
    <property type="evidence" value="ECO:0007669"/>
    <property type="project" value="TreeGrafter"/>
</dbReference>
<dbReference type="AlphaFoldDB" id="A0A7S3MJN7"/>